<evidence type="ECO:0000313" key="2">
    <source>
        <dbReference type="Proteomes" id="UP000327439"/>
    </source>
</evidence>
<dbReference type="EMBL" id="CM018202">
    <property type="protein sequence ID" value="KAB2095621.1"/>
    <property type="molecule type" value="Genomic_DNA"/>
</dbReference>
<organism evidence="1 2">
    <name type="scientific">Gossypium barbadense</name>
    <name type="common">Sea Island cotton</name>
    <name type="synonym">Hibiscus barbadensis</name>
    <dbReference type="NCBI Taxonomy" id="3634"/>
    <lineage>
        <taxon>Eukaryota</taxon>
        <taxon>Viridiplantae</taxon>
        <taxon>Streptophyta</taxon>
        <taxon>Embryophyta</taxon>
        <taxon>Tracheophyta</taxon>
        <taxon>Spermatophyta</taxon>
        <taxon>Magnoliopsida</taxon>
        <taxon>eudicotyledons</taxon>
        <taxon>Gunneridae</taxon>
        <taxon>Pentapetalae</taxon>
        <taxon>rosids</taxon>
        <taxon>malvids</taxon>
        <taxon>Malvales</taxon>
        <taxon>Malvaceae</taxon>
        <taxon>Malvoideae</taxon>
        <taxon>Gossypium</taxon>
    </lineage>
</organism>
<protein>
    <submittedName>
        <fullName evidence="1">Uncharacterized protein</fullName>
    </submittedName>
</protein>
<proteinExistence type="predicted"/>
<sequence length="101" mass="10856">MGQTSQLTKLGCHRGASEIIPGKVKLTEMAEEEEGVVRGERAKKAAETKIKGNHIPCFSITINSIPQATVCSFLPGDCLSPEYRWLAKNGTINGKGAVELD</sequence>
<dbReference type="AlphaFoldDB" id="A0A5J5WSB0"/>
<reference evidence="2" key="1">
    <citation type="journal article" date="2020" name="Nat. Genet.">
        <title>Genomic diversifications of five Gossypium allopolyploid species and their impact on cotton improvement.</title>
        <authorList>
            <person name="Chen Z.J."/>
            <person name="Sreedasyam A."/>
            <person name="Ando A."/>
            <person name="Song Q."/>
            <person name="De Santiago L.M."/>
            <person name="Hulse-Kemp A.M."/>
            <person name="Ding M."/>
            <person name="Ye W."/>
            <person name="Kirkbride R.C."/>
            <person name="Jenkins J."/>
            <person name="Plott C."/>
            <person name="Lovell J."/>
            <person name="Lin Y.M."/>
            <person name="Vaughn R."/>
            <person name="Liu B."/>
            <person name="Simpson S."/>
            <person name="Scheffler B.E."/>
            <person name="Wen L."/>
            <person name="Saski C.A."/>
            <person name="Grover C.E."/>
            <person name="Hu G."/>
            <person name="Conover J.L."/>
            <person name="Carlson J.W."/>
            <person name="Shu S."/>
            <person name="Boston L.B."/>
            <person name="Williams M."/>
            <person name="Peterson D.G."/>
            <person name="McGee K."/>
            <person name="Jones D.C."/>
            <person name="Wendel J.F."/>
            <person name="Stelly D.M."/>
            <person name="Grimwood J."/>
            <person name="Schmutz J."/>
        </authorList>
    </citation>
    <scope>NUCLEOTIDE SEQUENCE [LARGE SCALE GENOMIC DNA]</scope>
    <source>
        <strain evidence="2">cv. 3-79</strain>
    </source>
</reference>
<evidence type="ECO:0000313" key="1">
    <source>
        <dbReference type="EMBL" id="KAB2095621.1"/>
    </source>
</evidence>
<keyword evidence="2" id="KW-1185">Reference proteome</keyword>
<accession>A0A5J5WSB0</accession>
<gene>
    <name evidence="1" type="ORF">ES319_A01G051300v1</name>
</gene>
<dbReference type="Proteomes" id="UP000327439">
    <property type="component" value="Chromosome A01"/>
</dbReference>
<name>A0A5J5WSB0_GOSBA</name>